<evidence type="ECO:0000313" key="2">
    <source>
        <dbReference type="Proteomes" id="UP000282957"/>
    </source>
</evidence>
<dbReference type="EMBL" id="SACL01000001">
    <property type="protein sequence ID" value="RVT99104.1"/>
    <property type="molecule type" value="Genomic_DNA"/>
</dbReference>
<dbReference type="AlphaFoldDB" id="A0A437MN77"/>
<evidence type="ECO:0008006" key="3">
    <source>
        <dbReference type="Google" id="ProtNLM"/>
    </source>
</evidence>
<accession>A0A437MN77</accession>
<reference evidence="1 2" key="1">
    <citation type="submission" date="2019-01" db="EMBL/GenBank/DDBJ databases">
        <authorList>
            <person name="Chen W.-M."/>
        </authorList>
    </citation>
    <scope>NUCLEOTIDE SEQUENCE [LARGE SCALE GENOMIC DNA]</scope>
    <source>
        <strain evidence="1 2">CCP-6</strain>
    </source>
</reference>
<evidence type="ECO:0000313" key="1">
    <source>
        <dbReference type="EMBL" id="RVT99104.1"/>
    </source>
</evidence>
<name>A0A437MN77_9PROT</name>
<comment type="caution">
    <text evidence="1">The sequence shown here is derived from an EMBL/GenBank/DDBJ whole genome shotgun (WGS) entry which is preliminary data.</text>
</comment>
<dbReference type="RefSeq" id="WP_127785788.1">
    <property type="nucleotide sequence ID" value="NZ_SACL01000001.1"/>
</dbReference>
<gene>
    <name evidence="1" type="ORF">EOD42_03075</name>
</gene>
<keyword evidence="2" id="KW-1185">Reference proteome</keyword>
<protein>
    <recommendedName>
        <fullName evidence="3">Tip attachment protein J domain-containing protein</fullName>
    </recommendedName>
</protein>
<proteinExistence type="predicted"/>
<organism evidence="1 2">
    <name type="scientific">Rhodovarius crocodyli</name>
    <dbReference type="NCBI Taxonomy" id="1979269"/>
    <lineage>
        <taxon>Bacteria</taxon>
        <taxon>Pseudomonadati</taxon>
        <taxon>Pseudomonadota</taxon>
        <taxon>Alphaproteobacteria</taxon>
        <taxon>Acetobacterales</taxon>
        <taxon>Roseomonadaceae</taxon>
        <taxon>Rhodovarius</taxon>
    </lineage>
</organism>
<dbReference type="Proteomes" id="UP000282957">
    <property type="component" value="Unassembled WGS sequence"/>
</dbReference>
<sequence length="549" mass="57204">MTVLGAYPVGIEEPTPPVALDLLALPQPALSDAVLLVECTATDGILTTLGGALTLGAEPVGILPGGLTGGQVPLQWSDVDWTSQPGDLRPSTHFEGRLSDISLERALPLDPSAERRVAAALGEIIIDNTDGAYDGTAEGLAIDGRPVTLSLLGSRGAAYADRRVLFAGVGRAWRTDRRQLRINVASLAYVLDVPMLGLYGGTGGADGGEDLAGKVVPEAWGRVRNVPPPQLDAGLLIYQLHAREIGEITGVYVRGAPLDAGAGYGTYSALAAATVLPGTYAWAITPTGSYMRLGSSPDGTVTADLWGQPGGASIPRMMRLVLARGGVLANPATFDSAEGYVPGTAGIWLAEQLTFADAINRLAAGGGLWWGDDGSGSVVVGRVSAPAGPGGVALDQDSILDDLEPLEPPVPAWRVVLTYRRNWSPLSGTDLVPEPTITEARRLELAATGRSTAVQIDARRVRNAQARDIALETLFDDEGDAAVLGNNILTLLAPGRTLWRVPGGLSGWGLALGQQARLTWPRYGLAAGRDVRVVGQSARGNRLDLTVLG</sequence>
<dbReference type="OrthoDB" id="8264796at2"/>